<sequence length="79" mass="8607">LNGFHKGWFDGCELILGGFGPDEEALTALAARCRNVRLYGKVTDIPAFLAECDVVALPSRWEAYGQVANEAREAGRPII</sequence>
<dbReference type="EC" id="2.4.-.-" evidence="1"/>
<dbReference type="RefSeq" id="WP_409098234.1">
    <property type="nucleotide sequence ID" value="NZ_JBJVNE010000712.1"/>
</dbReference>
<dbReference type="Proteomes" id="UP001631993">
    <property type="component" value="Unassembled WGS sequence"/>
</dbReference>
<evidence type="ECO:0000313" key="1">
    <source>
        <dbReference type="EMBL" id="MFM9653991.1"/>
    </source>
</evidence>
<dbReference type="Gene3D" id="3.40.50.2000">
    <property type="entry name" value="Glycogen Phosphorylase B"/>
    <property type="match status" value="1"/>
</dbReference>
<dbReference type="SUPFAM" id="SSF53756">
    <property type="entry name" value="UDP-Glycosyltransferase/glycogen phosphorylase"/>
    <property type="match status" value="1"/>
</dbReference>
<feature type="non-terminal residue" evidence="1">
    <location>
        <position position="1"/>
    </location>
</feature>
<feature type="non-terminal residue" evidence="1">
    <location>
        <position position="79"/>
    </location>
</feature>
<protein>
    <submittedName>
        <fullName evidence="1">Glycosyltransferase</fullName>
        <ecNumber evidence="1">2.4.-.-</ecNumber>
    </submittedName>
</protein>
<accession>A0ABW9IZY2</accession>
<reference evidence="1 2" key="1">
    <citation type="submission" date="2024-12" db="EMBL/GenBank/DDBJ databases">
        <title>Forecasting of Potato common scab and diversities of Pathogenic streptomyces spp. in china.</title>
        <authorList>
            <person name="Handique U."/>
            <person name="Wu J."/>
        </authorList>
    </citation>
    <scope>NUCLEOTIDE SEQUENCE [LARGE SCALE GENOMIC DNA]</scope>
    <source>
        <strain evidence="1 2">ZRIMU1585</strain>
    </source>
</reference>
<name>A0ABW9IZY2_STRGJ</name>
<keyword evidence="1" id="KW-0808">Transferase</keyword>
<dbReference type="EMBL" id="JBJVNE010000712">
    <property type="protein sequence ID" value="MFM9653991.1"/>
    <property type="molecule type" value="Genomic_DNA"/>
</dbReference>
<dbReference type="GO" id="GO:0016757">
    <property type="term" value="F:glycosyltransferase activity"/>
    <property type="evidence" value="ECO:0007669"/>
    <property type="project" value="UniProtKB-KW"/>
</dbReference>
<evidence type="ECO:0000313" key="2">
    <source>
        <dbReference type="Proteomes" id="UP001631993"/>
    </source>
</evidence>
<gene>
    <name evidence="1" type="ORF">ACKI1S_49620</name>
</gene>
<dbReference type="Pfam" id="PF13692">
    <property type="entry name" value="Glyco_trans_1_4"/>
    <property type="match status" value="1"/>
</dbReference>
<keyword evidence="2" id="KW-1185">Reference proteome</keyword>
<keyword evidence="1" id="KW-0328">Glycosyltransferase</keyword>
<comment type="caution">
    <text evidence="1">The sequence shown here is derived from an EMBL/GenBank/DDBJ whole genome shotgun (WGS) entry which is preliminary data.</text>
</comment>
<organism evidence="1 2">
    <name type="scientific">Streptomyces galilaeus</name>
    <dbReference type="NCBI Taxonomy" id="33899"/>
    <lineage>
        <taxon>Bacteria</taxon>
        <taxon>Bacillati</taxon>
        <taxon>Actinomycetota</taxon>
        <taxon>Actinomycetes</taxon>
        <taxon>Kitasatosporales</taxon>
        <taxon>Streptomycetaceae</taxon>
        <taxon>Streptomyces</taxon>
    </lineage>
</organism>
<proteinExistence type="predicted"/>